<proteinExistence type="predicted"/>
<evidence type="ECO:0000313" key="1">
    <source>
        <dbReference type="EMBL" id="CDN32755.1"/>
    </source>
</evidence>
<name>A0A060RAU2_9BACT</name>
<organism evidence="1 2">
    <name type="scientific">Mucinivorans hirudinis</name>
    <dbReference type="NCBI Taxonomy" id="1433126"/>
    <lineage>
        <taxon>Bacteria</taxon>
        <taxon>Pseudomonadati</taxon>
        <taxon>Bacteroidota</taxon>
        <taxon>Bacteroidia</taxon>
        <taxon>Bacteroidales</taxon>
        <taxon>Rikenellaceae</taxon>
        <taxon>Mucinivorans</taxon>
    </lineage>
</organism>
<evidence type="ECO:0000313" key="2">
    <source>
        <dbReference type="Proteomes" id="UP000027616"/>
    </source>
</evidence>
<dbReference type="EMBL" id="HG934468">
    <property type="protein sequence ID" value="CDN32755.1"/>
    <property type="molecule type" value="Genomic_DNA"/>
</dbReference>
<dbReference type="Proteomes" id="UP000027616">
    <property type="component" value="Chromosome I"/>
</dbReference>
<dbReference type="AlphaFoldDB" id="A0A060RAU2"/>
<keyword evidence="2" id="KW-1185">Reference proteome</keyword>
<protein>
    <submittedName>
        <fullName evidence="1">Uncharacterized protein</fullName>
    </submittedName>
</protein>
<reference evidence="1 2" key="1">
    <citation type="journal article" date="2015" name="Genome Announc.">
        <title>Complete Genome Sequence of the Novel Leech Symbiont Mucinivorans hirudinis M3T.</title>
        <authorList>
            <person name="Nelson M.C."/>
            <person name="Bomar L."/>
            <person name="Graf J."/>
        </authorList>
    </citation>
    <scope>NUCLEOTIDE SEQUENCE [LARGE SCALE GENOMIC DNA]</scope>
    <source>
        <strain evidence="2">M3</strain>
    </source>
</reference>
<dbReference type="HOGENOM" id="CLU_890857_0_0_10"/>
<gene>
    <name evidence="1" type="ORF">BN938_2686</name>
</gene>
<dbReference type="STRING" id="1433126.BN938_2686"/>
<sequence length="312" mass="36411">MDVNMYEDTAPRALSGVQSMIVSKGKIFTRGIDNNFVAAYSMENFRYLGNIVTNKASAFYFWTGKLFYGDSSTIIIPREYQDEMDIVKISDLKIEKTINLRKLPKGAQRNFTGTTDIFQTQNGRWNTINYEYGYKRCAIVQCDIIDSDVVNDTKVLHDYLPEFTANKISSLEANNFYNRKRDVFVNAFIFERRFDIVYCQSGKIMRFEIKNSPKKDSTMKVQYSSVYGLEDSFVLHYWGYTTDEVLENPNLTSWFEEWDYEGNCIGRYSVNNVLNSDARKQINTATFCVTPERQIICWVSNSDKPIWIMKMY</sequence>
<accession>A0A060RAU2</accession>
<dbReference type="KEGG" id="rbc:BN938_2686"/>